<dbReference type="PANTHER" id="PTHR19212">
    <property type="entry name" value="LEUCINE RICH REPEAT IN FLII INTERACTING PROTEIN"/>
    <property type="match status" value="1"/>
</dbReference>
<keyword evidence="2" id="KW-0879">Wnt signaling pathway</keyword>
<feature type="compositionally biased region" description="Basic and acidic residues" evidence="6">
    <location>
        <begin position="238"/>
        <end position="247"/>
    </location>
</feature>
<feature type="region of interest" description="Disordered" evidence="6">
    <location>
        <begin position="55"/>
        <end position="182"/>
    </location>
</feature>
<protein>
    <recommendedName>
        <fullName evidence="4">Leucine-rich repeat flightless-interacting protein 2</fullName>
    </recommendedName>
</protein>
<feature type="region of interest" description="Disordered" evidence="6">
    <location>
        <begin position="294"/>
        <end position="337"/>
    </location>
</feature>
<evidence type="ECO:0000256" key="3">
    <source>
        <dbReference type="ARBA" id="ARBA00023054"/>
    </source>
</evidence>
<dbReference type="InterPro" id="IPR019139">
    <property type="entry name" value="LRRFIP1/2"/>
</dbReference>
<name>A0A834CBQ5_ORYME</name>
<dbReference type="PANTHER" id="PTHR19212:SF6">
    <property type="entry name" value="LEUCINE-RICH REPEAT FLIGHTLESS-INTERACTING PROTEIN 2"/>
    <property type="match status" value="1"/>
</dbReference>
<keyword evidence="3 5" id="KW-0175">Coiled coil</keyword>
<evidence type="ECO:0000256" key="5">
    <source>
        <dbReference type="SAM" id="Coils"/>
    </source>
</evidence>
<comment type="caution">
    <text evidence="7">The sequence shown here is derived from an EMBL/GenBank/DDBJ whole genome shotgun (WGS) entry which is preliminary data.</text>
</comment>
<proteinExistence type="inferred from homology"/>
<evidence type="ECO:0000256" key="2">
    <source>
        <dbReference type="ARBA" id="ARBA00022687"/>
    </source>
</evidence>
<evidence type="ECO:0000313" key="8">
    <source>
        <dbReference type="Proteomes" id="UP000646548"/>
    </source>
</evidence>
<dbReference type="GO" id="GO:0006355">
    <property type="term" value="P:regulation of DNA-templated transcription"/>
    <property type="evidence" value="ECO:0007669"/>
    <property type="project" value="InterPro"/>
</dbReference>
<feature type="compositionally biased region" description="Low complexity" evidence="6">
    <location>
        <begin position="166"/>
        <end position="182"/>
    </location>
</feature>
<organism evidence="7 8">
    <name type="scientific">Oryzias melastigma</name>
    <name type="common">Marine medaka</name>
    <dbReference type="NCBI Taxonomy" id="30732"/>
    <lineage>
        <taxon>Eukaryota</taxon>
        <taxon>Metazoa</taxon>
        <taxon>Chordata</taxon>
        <taxon>Craniata</taxon>
        <taxon>Vertebrata</taxon>
        <taxon>Euteleostomi</taxon>
        <taxon>Actinopterygii</taxon>
        <taxon>Neopterygii</taxon>
        <taxon>Teleostei</taxon>
        <taxon>Neoteleostei</taxon>
        <taxon>Acanthomorphata</taxon>
        <taxon>Ovalentaria</taxon>
        <taxon>Atherinomorphae</taxon>
        <taxon>Beloniformes</taxon>
        <taxon>Adrianichthyidae</taxon>
        <taxon>Oryziinae</taxon>
        <taxon>Oryzias</taxon>
    </lineage>
</organism>
<feature type="compositionally biased region" description="Polar residues" evidence="6">
    <location>
        <begin position="295"/>
        <end position="308"/>
    </location>
</feature>
<feature type="compositionally biased region" description="Low complexity" evidence="6">
    <location>
        <begin position="107"/>
        <end position="116"/>
    </location>
</feature>
<reference evidence="7" key="1">
    <citation type="journal article" name="BMC Genomics">
        <title>Long-read sequencing and de novo genome assembly of marine medaka (Oryzias melastigma).</title>
        <authorList>
            <person name="Liang P."/>
            <person name="Saqib H.S.A."/>
            <person name="Ni X."/>
            <person name="Shen Y."/>
        </authorList>
    </citation>
    <scope>NUCLEOTIDE SEQUENCE</scope>
    <source>
        <strain evidence="7">Bigg-433</strain>
    </source>
</reference>
<evidence type="ECO:0000313" key="7">
    <source>
        <dbReference type="EMBL" id="KAF6725643.1"/>
    </source>
</evidence>
<evidence type="ECO:0000256" key="1">
    <source>
        <dbReference type="ARBA" id="ARBA00008275"/>
    </source>
</evidence>
<dbReference type="Proteomes" id="UP000646548">
    <property type="component" value="Unassembled WGS sequence"/>
</dbReference>
<sequence length="526" mass="58716">MGTQGPGRKRAPLKDRFSAEEEALSSIAREAEARLAAKRAARAEARDIRMRELERQQKELSYHSSSSSNRKWGQIHQWMAETEKARTSSSNRSSSRHHRELDDDVSSVRSYRSTSSAMRDLGSNKSRSSSRRKDMLTGLYHDQRNYTSLTKTKAPPLPSTSSYQPRATSASSSTSGTGLSRSYSMASIYDDTGLYGSSYSSRAPSEYSWYSSGASSTRSSPVHSSSEDDTVSSVSQERFNRGRRDSTSSDFSDISESAADYFSRSNRRGSIVSDLDDLSIPDLDALDEKCDKQYSDYSRPSSRCTTPGLSPATLASLGGTSSRRGSADAGSTYDPDTSLSELRDIYELKDQIQDVEGRYMQGLKELKDSLTEVEEKYKKAMVSNAQLDNDKGNLIYQVDTLKDVIEEMEESMSEMKRELEEKTKELERQKHTCSVLQHKQEELKEGIRQRDELIEESQRMQTKLDALTREVFDLQETINWKDKKIAVGGPTCELRGGDACVLQPCLRGGDPGALAHTWTLQASACL</sequence>
<feature type="compositionally biased region" description="Polar residues" evidence="6">
    <location>
        <begin position="62"/>
        <end position="71"/>
    </location>
</feature>
<dbReference type="Pfam" id="PF09738">
    <property type="entry name" value="LRRFIP"/>
    <property type="match status" value="2"/>
</dbReference>
<dbReference type="EMBL" id="WKFB01000356">
    <property type="protein sequence ID" value="KAF6725643.1"/>
    <property type="molecule type" value="Genomic_DNA"/>
</dbReference>
<feature type="region of interest" description="Disordered" evidence="6">
    <location>
        <begin position="1"/>
        <end position="24"/>
    </location>
</feature>
<comment type="similarity">
    <text evidence="1">Belongs to the LRRFIP family.</text>
</comment>
<feature type="coiled-coil region" evidence="5">
    <location>
        <begin position="363"/>
        <end position="477"/>
    </location>
</feature>
<accession>A0A834CBQ5</accession>
<dbReference type="AlphaFoldDB" id="A0A834CBQ5"/>
<feature type="region of interest" description="Disordered" evidence="6">
    <location>
        <begin position="201"/>
        <end position="255"/>
    </location>
</feature>
<dbReference type="Gene3D" id="1.20.5.4090">
    <property type="match status" value="1"/>
</dbReference>
<feature type="compositionally biased region" description="Low complexity" evidence="6">
    <location>
        <begin position="201"/>
        <end position="224"/>
    </location>
</feature>
<evidence type="ECO:0000256" key="4">
    <source>
        <dbReference type="ARBA" id="ARBA00040512"/>
    </source>
</evidence>
<dbReference type="GO" id="GO:0016055">
    <property type="term" value="P:Wnt signaling pathway"/>
    <property type="evidence" value="ECO:0007669"/>
    <property type="project" value="UniProtKB-KW"/>
</dbReference>
<evidence type="ECO:0000256" key="6">
    <source>
        <dbReference type="SAM" id="MobiDB-lite"/>
    </source>
</evidence>
<gene>
    <name evidence="7" type="ORF">FQA47_022826</name>
</gene>